<dbReference type="InterPro" id="IPR017455">
    <property type="entry name" value="Znf_FYVE-rel"/>
</dbReference>
<dbReference type="PROSITE" id="PS50178">
    <property type="entry name" value="ZF_FYVE"/>
    <property type="match status" value="1"/>
</dbReference>
<gene>
    <name evidence="6" type="ORF">L195_g031139</name>
</gene>
<dbReference type="PANTHER" id="PTHR15629">
    <property type="entry name" value="SH3YL1 PROTEIN"/>
    <property type="match status" value="1"/>
</dbReference>
<keyword evidence="3" id="KW-0862">Zinc</keyword>
<dbReference type="InterPro" id="IPR013083">
    <property type="entry name" value="Znf_RING/FYVE/PHD"/>
</dbReference>
<dbReference type="STRING" id="57577.A0A2K3L9K0"/>
<dbReference type="Pfam" id="PF01363">
    <property type="entry name" value="FYVE"/>
    <property type="match status" value="1"/>
</dbReference>
<reference evidence="6 7" key="1">
    <citation type="journal article" date="2014" name="Am. J. Bot.">
        <title>Genome assembly and annotation for red clover (Trifolium pratense; Fabaceae).</title>
        <authorList>
            <person name="Istvanek J."/>
            <person name="Jaros M."/>
            <person name="Krenek A."/>
            <person name="Repkova J."/>
        </authorList>
    </citation>
    <scope>NUCLEOTIDE SEQUENCE [LARGE SCALE GENOMIC DNA]</scope>
    <source>
        <strain evidence="7">cv. Tatra</strain>
        <tissue evidence="6">Young leaves</tissue>
    </source>
</reference>
<sequence length="230" mass="25946">MFDDCHESRDDLCNIIPSFTNKPDEIISFKNVISGAFSVLTRRNKTSETTDNQLQCPRSDHSDVSFLEFGKNGDVVIDSSVYMPSAPFFDPVGINYGVYKDLLEAEPPVWLPDSSATACMWCSALFTALSCGRHHCRFCGGVFCRGCTKRRCLLPVKFRERNPQRVCDACYEKLDPVQGFLINTVSNAVQVAKHDVMDWTCSRGWLNLPIGLSMEHEIFKSSNTLRSYCK</sequence>
<dbReference type="GO" id="GO:0035091">
    <property type="term" value="F:phosphatidylinositol binding"/>
    <property type="evidence" value="ECO:0007669"/>
    <property type="project" value="TreeGrafter"/>
</dbReference>
<dbReference type="EMBL" id="ASHM01028683">
    <property type="protein sequence ID" value="PNX75207.1"/>
    <property type="molecule type" value="Genomic_DNA"/>
</dbReference>
<feature type="domain" description="FYVE-type" evidence="5">
    <location>
        <begin position="113"/>
        <end position="175"/>
    </location>
</feature>
<name>A0A2K3L9K0_TRIPR</name>
<dbReference type="AlphaFoldDB" id="A0A2K3L9K0"/>
<proteinExistence type="predicted"/>
<reference evidence="6 7" key="2">
    <citation type="journal article" date="2017" name="Front. Plant Sci.">
        <title>Gene Classification and Mining of Molecular Markers Useful in Red Clover (Trifolium pratense) Breeding.</title>
        <authorList>
            <person name="Istvanek J."/>
            <person name="Dluhosova J."/>
            <person name="Dluhos P."/>
            <person name="Patkova L."/>
            <person name="Nedelnik J."/>
            <person name="Repkova J."/>
        </authorList>
    </citation>
    <scope>NUCLEOTIDE SEQUENCE [LARGE SCALE GENOMIC DNA]</scope>
    <source>
        <strain evidence="7">cv. Tatra</strain>
        <tissue evidence="6">Young leaves</tissue>
    </source>
</reference>
<dbReference type="Proteomes" id="UP000236291">
    <property type="component" value="Unassembled WGS sequence"/>
</dbReference>
<comment type="caution">
    <text evidence="6">The sequence shown here is derived from an EMBL/GenBank/DDBJ whole genome shotgun (WGS) entry which is preliminary data.</text>
</comment>
<dbReference type="FunFam" id="3.30.40.10:FF:000151">
    <property type="entry name" value="Zinc finger family protein"/>
    <property type="match status" value="1"/>
</dbReference>
<dbReference type="PANTHER" id="PTHR15629:SF2">
    <property type="entry name" value="SH3 DOMAIN-CONTAINING YSC84-LIKE PROTEIN 1"/>
    <property type="match status" value="1"/>
</dbReference>
<dbReference type="InterPro" id="IPR051702">
    <property type="entry name" value="SH3_domain_YSC84-like"/>
</dbReference>
<evidence type="ECO:0000256" key="4">
    <source>
        <dbReference type="PROSITE-ProRule" id="PRU00091"/>
    </source>
</evidence>
<evidence type="ECO:0000259" key="5">
    <source>
        <dbReference type="PROSITE" id="PS50178"/>
    </source>
</evidence>
<evidence type="ECO:0000313" key="6">
    <source>
        <dbReference type="EMBL" id="PNX75207.1"/>
    </source>
</evidence>
<dbReference type="InterPro" id="IPR011011">
    <property type="entry name" value="Znf_FYVE_PHD"/>
</dbReference>
<evidence type="ECO:0000256" key="3">
    <source>
        <dbReference type="ARBA" id="ARBA00022833"/>
    </source>
</evidence>
<organism evidence="6 7">
    <name type="scientific">Trifolium pratense</name>
    <name type="common">Red clover</name>
    <dbReference type="NCBI Taxonomy" id="57577"/>
    <lineage>
        <taxon>Eukaryota</taxon>
        <taxon>Viridiplantae</taxon>
        <taxon>Streptophyta</taxon>
        <taxon>Embryophyta</taxon>
        <taxon>Tracheophyta</taxon>
        <taxon>Spermatophyta</taxon>
        <taxon>Magnoliopsida</taxon>
        <taxon>eudicotyledons</taxon>
        <taxon>Gunneridae</taxon>
        <taxon>Pentapetalae</taxon>
        <taxon>rosids</taxon>
        <taxon>fabids</taxon>
        <taxon>Fabales</taxon>
        <taxon>Fabaceae</taxon>
        <taxon>Papilionoideae</taxon>
        <taxon>50 kb inversion clade</taxon>
        <taxon>NPAAA clade</taxon>
        <taxon>Hologalegina</taxon>
        <taxon>IRL clade</taxon>
        <taxon>Trifolieae</taxon>
        <taxon>Trifolium</taxon>
    </lineage>
</organism>
<keyword evidence="2 4" id="KW-0863">Zinc-finger</keyword>
<feature type="non-terminal residue" evidence="6">
    <location>
        <position position="230"/>
    </location>
</feature>
<dbReference type="InterPro" id="IPR000306">
    <property type="entry name" value="Znf_FYVE"/>
</dbReference>
<dbReference type="SMART" id="SM00064">
    <property type="entry name" value="FYVE"/>
    <property type="match status" value="1"/>
</dbReference>
<dbReference type="GO" id="GO:0008270">
    <property type="term" value="F:zinc ion binding"/>
    <property type="evidence" value="ECO:0007669"/>
    <property type="project" value="UniProtKB-KW"/>
</dbReference>
<protein>
    <submittedName>
        <fullName evidence="6">Zinc ion binding protein</fullName>
    </submittedName>
</protein>
<keyword evidence="1" id="KW-0479">Metal-binding</keyword>
<dbReference type="Gene3D" id="3.30.40.10">
    <property type="entry name" value="Zinc/RING finger domain, C3HC4 (zinc finger)"/>
    <property type="match status" value="1"/>
</dbReference>
<dbReference type="SUPFAM" id="SSF57903">
    <property type="entry name" value="FYVE/PHD zinc finger"/>
    <property type="match status" value="1"/>
</dbReference>
<dbReference type="ExpressionAtlas" id="A0A2K3L9K0">
    <property type="expression patterns" value="baseline"/>
</dbReference>
<evidence type="ECO:0000313" key="7">
    <source>
        <dbReference type="Proteomes" id="UP000236291"/>
    </source>
</evidence>
<accession>A0A2K3L9K0</accession>
<evidence type="ECO:0000256" key="2">
    <source>
        <dbReference type="ARBA" id="ARBA00022771"/>
    </source>
</evidence>
<evidence type="ECO:0000256" key="1">
    <source>
        <dbReference type="ARBA" id="ARBA00022723"/>
    </source>
</evidence>